<feature type="domain" description="Aminotransferase class I/classII large" evidence="4">
    <location>
        <begin position="32"/>
        <end position="382"/>
    </location>
</feature>
<dbReference type="Pfam" id="PF00155">
    <property type="entry name" value="Aminotran_1_2"/>
    <property type="match status" value="1"/>
</dbReference>
<dbReference type="GO" id="GO:0009089">
    <property type="term" value="P:lysine biosynthetic process via diaminopimelate"/>
    <property type="evidence" value="ECO:0007669"/>
    <property type="project" value="InterPro"/>
</dbReference>
<dbReference type="PANTHER" id="PTHR42832">
    <property type="entry name" value="AMINO ACID AMINOTRANSFERASE"/>
    <property type="match status" value="1"/>
</dbReference>
<dbReference type="CDD" id="cd00609">
    <property type="entry name" value="AAT_like"/>
    <property type="match status" value="1"/>
</dbReference>
<evidence type="ECO:0000256" key="2">
    <source>
        <dbReference type="ARBA" id="ARBA00022576"/>
    </source>
</evidence>
<dbReference type="GO" id="GO:0030170">
    <property type="term" value="F:pyridoxal phosphate binding"/>
    <property type="evidence" value="ECO:0007669"/>
    <property type="project" value="InterPro"/>
</dbReference>
<keyword evidence="2 5" id="KW-0032">Aminotransferase</keyword>
<protein>
    <submittedName>
        <fullName evidence="5">N-succinyl-L,L-diaminopimelate aminotransferase, type 2</fullName>
        <ecNumber evidence="5">2.6.1.17</ecNumber>
    </submittedName>
</protein>
<dbReference type="NCBIfam" id="TIGR03538">
    <property type="entry name" value="DapC_gpp"/>
    <property type="match status" value="1"/>
</dbReference>
<evidence type="ECO:0000313" key="5">
    <source>
        <dbReference type="EMBL" id="VAX03044.1"/>
    </source>
</evidence>
<dbReference type="InterPro" id="IPR015422">
    <property type="entry name" value="PyrdxlP-dep_Trfase_small"/>
</dbReference>
<keyword evidence="3 5" id="KW-0808">Transferase</keyword>
<dbReference type="InterPro" id="IPR019878">
    <property type="entry name" value="DapC_beta/gammaproteobac"/>
</dbReference>
<organism evidence="5">
    <name type="scientific">hydrothermal vent metagenome</name>
    <dbReference type="NCBI Taxonomy" id="652676"/>
    <lineage>
        <taxon>unclassified sequences</taxon>
        <taxon>metagenomes</taxon>
        <taxon>ecological metagenomes</taxon>
    </lineage>
</organism>
<comment type="cofactor">
    <cofactor evidence="1">
        <name>pyridoxal 5'-phosphate</name>
        <dbReference type="ChEBI" id="CHEBI:597326"/>
    </cofactor>
</comment>
<sequence>MNPNLNRLQPYPFEKLHQLKDGLQAPADRSPIALSIGEPKHEPPHFVIEELISHLHGLGNYPLTKGSAPLREAIAAWLQRRFDLTASSQNSRGIDPETQILPVNGTREALFAFAQAVVDRDTNPLVIMPNPFYQIYEGAALLAGAELWFLNIQANTGFVPDIDSVPVDVWRRCQLIYLCSPGNPTGAVVDAATLRHLITLADEHDFIIAADECYSEIYFDEDRPPVGLLQVAAEMGRTDYRRCVVFHSLSKRSNLPGLRSGFVAGDAEVLAKFLLYRTYHGSAMSPPTQAASTKAWSDEVHVKRNRELYREKFAAVLDILRPVLGVEKPQAGFYLWAQTPVCDEVFARDLFVQQNVNVVPGSYLSRDAHGINPGKNHVRMALVTPLQECIDAAKRIRSYVEALP</sequence>
<name>A0A3B1ATB0_9ZZZZ</name>
<dbReference type="PANTHER" id="PTHR42832:SF3">
    <property type="entry name" value="L-GLUTAMINE--4-(METHYLSULFANYL)-2-OXOBUTANOATE AMINOTRANSFERASE"/>
    <property type="match status" value="1"/>
</dbReference>
<reference evidence="5" key="1">
    <citation type="submission" date="2018-06" db="EMBL/GenBank/DDBJ databases">
        <authorList>
            <person name="Zhirakovskaya E."/>
        </authorList>
    </citation>
    <scope>NUCLEOTIDE SEQUENCE</scope>
</reference>
<dbReference type="AlphaFoldDB" id="A0A3B1ATB0"/>
<evidence type="ECO:0000256" key="3">
    <source>
        <dbReference type="ARBA" id="ARBA00022679"/>
    </source>
</evidence>
<evidence type="ECO:0000259" key="4">
    <source>
        <dbReference type="Pfam" id="PF00155"/>
    </source>
</evidence>
<evidence type="ECO:0000256" key="1">
    <source>
        <dbReference type="ARBA" id="ARBA00001933"/>
    </source>
</evidence>
<proteinExistence type="predicted"/>
<dbReference type="InterPro" id="IPR015424">
    <property type="entry name" value="PyrdxlP-dep_Trfase"/>
</dbReference>
<dbReference type="EC" id="2.6.1.17" evidence="5"/>
<dbReference type="Gene3D" id="3.40.640.10">
    <property type="entry name" value="Type I PLP-dependent aspartate aminotransferase-like (Major domain)"/>
    <property type="match status" value="1"/>
</dbReference>
<dbReference type="InterPro" id="IPR050881">
    <property type="entry name" value="LL-DAP_aminotransferase"/>
</dbReference>
<dbReference type="InterPro" id="IPR004839">
    <property type="entry name" value="Aminotransferase_I/II_large"/>
</dbReference>
<dbReference type="GO" id="GO:0009016">
    <property type="term" value="F:succinyldiaminopimelate transaminase activity"/>
    <property type="evidence" value="ECO:0007669"/>
    <property type="project" value="UniProtKB-EC"/>
</dbReference>
<accession>A0A3B1ATB0</accession>
<gene>
    <name evidence="5" type="ORF">MNBD_GAMMA20-2472</name>
</gene>
<dbReference type="EMBL" id="UOFU01000307">
    <property type="protein sequence ID" value="VAX03044.1"/>
    <property type="molecule type" value="Genomic_DNA"/>
</dbReference>
<dbReference type="SUPFAM" id="SSF53383">
    <property type="entry name" value="PLP-dependent transferases"/>
    <property type="match status" value="1"/>
</dbReference>
<dbReference type="InterPro" id="IPR015421">
    <property type="entry name" value="PyrdxlP-dep_Trfase_major"/>
</dbReference>
<dbReference type="Gene3D" id="3.90.1150.10">
    <property type="entry name" value="Aspartate Aminotransferase, domain 1"/>
    <property type="match status" value="1"/>
</dbReference>